<dbReference type="AlphaFoldDB" id="A0A9N9RZL2"/>
<keyword evidence="4" id="KW-1185">Reference proteome</keyword>
<reference evidence="3" key="1">
    <citation type="submission" date="2022-01" db="EMBL/GenBank/DDBJ databases">
        <authorList>
            <person name="King R."/>
        </authorList>
    </citation>
    <scope>NUCLEOTIDE SEQUENCE</scope>
</reference>
<keyword evidence="2" id="KW-0812">Transmembrane</keyword>
<evidence type="ECO:0000313" key="4">
    <source>
        <dbReference type="Proteomes" id="UP001153620"/>
    </source>
</evidence>
<dbReference type="OrthoDB" id="6737830at2759"/>
<proteinExistence type="predicted"/>
<feature type="region of interest" description="Disordered" evidence="1">
    <location>
        <begin position="129"/>
        <end position="148"/>
    </location>
</feature>
<evidence type="ECO:0000256" key="2">
    <source>
        <dbReference type="SAM" id="Phobius"/>
    </source>
</evidence>
<evidence type="ECO:0000256" key="1">
    <source>
        <dbReference type="SAM" id="MobiDB-lite"/>
    </source>
</evidence>
<feature type="transmembrane region" description="Helical" evidence="2">
    <location>
        <begin position="69"/>
        <end position="91"/>
    </location>
</feature>
<dbReference type="EMBL" id="OU895878">
    <property type="protein sequence ID" value="CAG9806074.1"/>
    <property type="molecule type" value="Genomic_DNA"/>
</dbReference>
<protein>
    <submittedName>
        <fullName evidence="3">Uncharacterized protein</fullName>
    </submittedName>
</protein>
<feature type="compositionally biased region" description="Basic and acidic residues" evidence="1">
    <location>
        <begin position="218"/>
        <end position="241"/>
    </location>
</feature>
<keyword evidence="2" id="KW-1133">Transmembrane helix</keyword>
<name>A0A9N9RZL2_9DIPT</name>
<sequence length="241" mass="26905">MSPILINSTSNVIPKTSHNNNIVEEEKVEEETEIAREERKATGRSIAIIIFLSLMCLALYHVIQKKTTILAGVLVPAMILFTYTFFVIHISSRDKKRRKRKEAEELELSNPDNSTIKSEAIKTLPTTSNVSNITSASSGKQFSSPTSVAMTRQLPTTGGFKVPKNLNDPNVHASKSSDPRKNPPTKDVKKIPSQAQVKLNQSAQIAIENEMKKIKKPRSSDRNNHIETRHAIDNKKAKTKH</sequence>
<feature type="transmembrane region" description="Helical" evidence="2">
    <location>
        <begin position="46"/>
        <end position="63"/>
    </location>
</feature>
<dbReference type="Proteomes" id="UP001153620">
    <property type="component" value="Chromosome 2"/>
</dbReference>
<evidence type="ECO:0000313" key="3">
    <source>
        <dbReference type="EMBL" id="CAG9806074.1"/>
    </source>
</evidence>
<keyword evidence="2" id="KW-0472">Membrane</keyword>
<organism evidence="3 4">
    <name type="scientific">Chironomus riparius</name>
    <dbReference type="NCBI Taxonomy" id="315576"/>
    <lineage>
        <taxon>Eukaryota</taxon>
        <taxon>Metazoa</taxon>
        <taxon>Ecdysozoa</taxon>
        <taxon>Arthropoda</taxon>
        <taxon>Hexapoda</taxon>
        <taxon>Insecta</taxon>
        <taxon>Pterygota</taxon>
        <taxon>Neoptera</taxon>
        <taxon>Endopterygota</taxon>
        <taxon>Diptera</taxon>
        <taxon>Nematocera</taxon>
        <taxon>Chironomoidea</taxon>
        <taxon>Chironomidae</taxon>
        <taxon>Chironominae</taxon>
        <taxon>Chironomus</taxon>
    </lineage>
</organism>
<feature type="compositionally biased region" description="Basic and acidic residues" evidence="1">
    <location>
        <begin position="175"/>
        <end position="190"/>
    </location>
</feature>
<gene>
    <name evidence="3" type="ORF">CHIRRI_LOCUS8939</name>
</gene>
<accession>A0A9N9RZL2</accession>
<feature type="compositionally biased region" description="Polar residues" evidence="1">
    <location>
        <begin position="193"/>
        <end position="204"/>
    </location>
</feature>
<reference evidence="3" key="2">
    <citation type="submission" date="2022-10" db="EMBL/GenBank/DDBJ databases">
        <authorList>
            <consortium name="ENA_rothamsted_submissions"/>
            <consortium name="culmorum"/>
            <person name="King R."/>
        </authorList>
    </citation>
    <scope>NUCLEOTIDE SEQUENCE</scope>
</reference>
<feature type="region of interest" description="Disordered" evidence="1">
    <location>
        <begin position="155"/>
        <end position="241"/>
    </location>
</feature>